<dbReference type="EMBL" id="JBHLZU010000014">
    <property type="protein sequence ID" value="MFB9905605.1"/>
    <property type="molecule type" value="Genomic_DNA"/>
</dbReference>
<proteinExistence type="predicted"/>
<accession>A0ABV5ZXJ1</accession>
<feature type="compositionally biased region" description="Basic and acidic residues" evidence="1">
    <location>
        <begin position="166"/>
        <end position="178"/>
    </location>
</feature>
<keyword evidence="3" id="KW-1185">Reference proteome</keyword>
<feature type="region of interest" description="Disordered" evidence="1">
    <location>
        <begin position="166"/>
        <end position="191"/>
    </location>
</feature>
<evidence type="ECO:0000256" key="1">
    <source>
        <dbReference type="SAM" id="MobiDB-lite"/>
    </source>
</evidence>
<reference evidence="2 3" key="1">
    <citation type="submission" date="2024-09" db="EMBL/GenBank/DDBJ databases">
        <authorList>
            <person name="Sun Q."/>
            <person name="Mori K."/>
        </authorList>
    </citation>
    <scope>NUCLEOTIDE SEQUENCE [LARGE SCALE GENOMIC DNA]</scope>
    <source>
        <strain evidence="2 3">TBRC 7907</strain>
    </source>
</reference>
<dbReference type="RefSeq" id="WP_377852908.1">
    <property type="nucleotide sequence ID" value="NZ_JBHLZU010000014.1"/>
</dbReference>
<dbReference type="Proteomes" id="UP001589693">
    <property type="component" value="Unassembled WGS sequence"/>
</dbReference>
<protein>
    <submittedName>
        <fullName evidence="2">Uncharacterized protein</fullName>
    </submittedName>
</protein>
<comment type="caution">
    <text evidence="2">The sequence shown here is derived from an EMBL/GenBank/DDBJ whole genome shotgun (WGS) entry which is preliminary data.</text>
</comment>
<evidence type="ECO:0000313" key="2">
    <source>
        <dbReference type="EMBL" id="MFB9905605.1"/>
    </source>
</evidence>
<sequence length="191" mass="20291">MSTGAPSPEEQTVTAGATRVRDVVRDVVAEVAAEELPIVDGLAALDDATVVRRLSGRGRRREPLGFGLGEFVVMVTPVVWLVVDHMAKKLADSAVDGAAKGMKSLLRKVFRKGATSVVVTPLTAEQLAEVRRRVLEVAAQRGLPEERANAVADAVVARLALDARRRTSKGKDLERPTDPDDPAGGGVAPRE</sequence>
<evidence type="ECO:0000313" key="3">
    <source>
        <dbReference type="Proteomes" id="UP001589693"/>
    </source>
</evidence>
<organism evidence="2 3">
    <name type="scientific">Allokutzneria oryzae</name>
    <dbReference type="NCBI Taxonomy" id="1378989"/>
    <lineage>
        <taxon>Bacteria</taxon>
        <taxon>Bacillati</taxon>
        <taxon>Actinomycetota</taxon>
        <taxon>Actinomycetes</taxon>
        <taxon>Pseudonocardiales</taxon>
        <taxon>Pseudonocardiaceae</taxon>
        <taxon>Allokutzneria</taxon>
    </lineage>
</organism>
<name>A0ABV5ZXJ1_9PSEU</name>
<gene>
    <name evidence="2" type="ORF">ACFFQA_16860</name>
</gene>